<keyword evidence="4" id="KW-1185">Reference proteome</keyword>
<accession>A0A1U7PVK1</accession>
<dbReference type="RefSeq" id="WP_076782064.1">
    <property type="nucleotide sequence ID" value="NZ_FTPU01000005.1"/>
</dbReference>
<dbReference type="Proteomes" id="UP000187261">
    <property type="component" value="Unassembled WGS sequence"/>
</dbReference>
<keyword evidence="2" id="KW-0472">Membrane</keyword>
<evidence type="ECO:0000313" key="4">
    <source>
        <dbReference type="Proteomes" id="UP000187261"/>
    </source>
</evidence>
<feature type="transmembrane region" description="Helical" evidence="2">
    <location>
        <begin position="110"/>
        <end position="130"/>
    </location>
</feature>
<dbReference type="STRING" id="1121284.SAMN05660493_00675"/>
<evidence type="ECO:0000256" key="2">
    <source>
        <dbReference type="SAM" id="Phobius"/>
    </source>
</evidence>
<keyword evidence="2" id="KW-0812">Transmembrane</keyword>
<feature type="transmembrane region" description="Helical" evidence="2">
    <location>
        <begin position="39"/>
        <end position="57"/>
    </location>
</feature>
<protein>
    <recommendedName>
        <fullName evidence="5">DUF2231 domain-containing protein</fullName>
    </recommendedName>
</protein>
<gene>
    <name evidence="3" type="ORF">SAMN05660493_00675</name>
</gene>
<feature type="region of interest" description="Disordered" evidence="1">
    <location>
        <begin position="143"/>
        <end position="170"/>
    </location>
</feature>
<dbReference type="OrthoDB" id="853672at2"/>
<evidence type="ECO:0000256" key="1">
    <source>
        <dbReference type="SAM" id="MobiDB-lite"/>
    </source>
</evidence>
<reference evidence="4" key="1">
    <citation type="submission" date="2016-10" db="EMBL/GenBank/DDBJ databases">
        <authorList>
            <person name="Varghese N."/>
            <person name="Submissions S."/>
        </authorList>
    </citation>
    <scope>NUCLEOTIDE SEQUENCE [LARGE SCALE GENOMIC DNA]</scope>
    <source>
        <strain evidence="4">DSM 19482</strain>
    </source>
</reference>
<feature type="transmembrane region" description="Helical" evidence="2">
    <location>
        <begin position="6"/>
        <end position="27"/>
    </location>
</feature>
<organism evidence="3 4">
    <name type="scientific">Epilithonimonas bovis DSM 19482</name>
    <dbReference type="NCBI Taxonomy" id="1121284"/>
    <lineage>
        <taxon>Bacteria</taxon>
        <taxon>Pseudomonadati</taxon>
        <taxon>Bacteroidota</taxon>
        <taxon>Flavobacteriia</taxon>
        <taxon>Flavobacteriales</taxon>
        <taxon>Weeksellaceae</taxon>
        <taxon>Chryseobacterium group</taxon>
        <taxon>Epilithonimonas</taxon>
    </lineage>
</organism>
<evidence type="ECO:0008006" key="5">
    <source>
        <dbReference type="Google" id="ProtNLM"/>
    </source>
</evidence>
<sequence>MDQTHIHLLITHLPIFGSLLGTLVLGYGIWKKSNTTKTAAHYIFIISALGAVIAYITGEGAEETVENIQGVSENIIEQHADFAAYALTALISVAVASLITIYFEFIKNSLAKSLTMVTLFLAIISFALVARTGYLGGQIRHTETSSSTNVQNGNEKNNEQGEKQDDDDDD</sequence>
<dbReference type="EMBL" id="FTPU01000005">
    <property type="protein sequence ID" value="SIT96003.1"/>
    <property type="molecule type" value="Genomic_DNA"/>
</dbReference>
<evidence type="ECO:0000313" key="3">
    <source>
        <dbReference type="EMBL" id="SIT96003.1"/>
    </source>
</evidence>
<name>A0A1U7PVK1_9FLAO</name>
<proteinExistence type="predicted"/>
<dbReference type="AlphaFoldDB" id="A0A1U7PVK1"/>
<keyword evidence="2" id="KW-1133">Transmembrane helix</keyword>
<feature type="transmembrane region" description="Helical" evidence="2">
    <location>
        <begin position="82"/>
        <end position="103"/>
    </location>
</feature>